<evidence type="ECO:0000256" key="3">
    <source>
        <dbReference type="ARBA" id="ARBA00022692"/>
    </source>
</evidence>
<feature type="transmembrane region" description="Helical" evidence="6">
    <location>
        <begin position="169"/>
        <end position="189"/>
    </location>
</feature>
<dbReference type="GO" id="GO:0005886">
    <property type="term" value="C:plasma membrane"/>
    <property type="evidence" value="ECO:0007669"/>
    <property type="project" value="TreeGrafter"/>
</dbReference>
<organism evidence="8 9">
    <name type="scientific">Microdochium trichocladiopsis</name>
    <dbReference type="NCBI Taxonomy" id="1682393"/>
    <lineage>
        <taxon>Eukaryota</taxon>
        <taxon>Fungi</taxon>
        <taxon>Dikarya</taxon>
        <taxon>Ascomycota</taxon>
        <taxon>Pezizomycotina</taxon>
        <taxon>Sordariomycetes</taxon>
        <taxon>Xylariomycetidae</taxon>
        <taxon>Xylariales</taxon>
        <taxon>Microdochiaceae</taxon>
        <taxon>Microdochium</taxon>
    </lineage>
</organism>
<dbReference type="InterPro" id="IPR020846">
    <property type="entry name" value="MFS_dom"/>
</dbReference>
<dbReference type="PANTHER" id="PTHR23501">
    <property type="entry name" value="MAJOR FACILITATOR SUPERFAMILY"/>
    <property type="match status" value="1"/>
</dbReference>
<dbReference type="GO" id="GO:0022857">
    <property type="term" value="F:transmembrane transporter activity"/>
    <property type="evidence" value="ECO:0007669"/>
    <property type="project" value="InterPro"/>
</dbReference>
<dbReference type="OrthoDB" id="10021397at2759"/>
<dbReference type="SUPFAM" id="SSF103473">
    <property type="entry name" value="MFS general substrate transporter"/>
    <property type="match status" value="2"/>
</dbReference>
<dbReference type="Gene3D" id="1.20.1250.20">
    <property type="entry name" value="MFS general substrate transporter like domains"/>
    <property type="match status" value="2"/>
</dbReference>
<dbReference type="Proteomes" id="UP000756346">
    <property type="component" value="Unassembled WGS sequence"/>
</dbReference>
<feature type="transmembrane region" description="Helical" evidence="6">
    <location>
        <begin position="329"/>
        <end position="349"/>
    </location>
</feature>
<keyword evidence="2" id="KW-0813">Transport</keyword>
<feature type="transmembrane region" description="Helical" evidence="6">
    <location>
        <begin position="106"/>
        <end position="131"/>
    </location>
</feature>
<feature type="non-terminal residue" evidence="8">
    <location>
        <position position="535"/>
    </location>
</feature>
<comment type="subcellular location">
    <subcellularLocation>
        <location evidence="1">Membrane</location>
        <topology evidence="1">Multi-pass membrane protein</topology>
    </subcellularLocation>
</comment>
<keyword evidence="3 6" id="KW-0812">Transmembrane</keyword>
<keyword evidence="9" id="KW-1185">Reference proteome</keyword>
<dbReference type="EMBL" id="JAGTJQ010000013">
    <property type="protein sequence ID" value="KAH7014207.1"/>
    <property type="molecule type" value="Genomic_DNA"/>
</dbReference>
<evidence type="ECO:0000256" key="4">
    <source>
        <dbReference type="ARBA" id="ARBA00022989"/>
    </source>
</evidence>
<dbReference type="GeneID" id="70178684"/>
<dbReference type="PROSITE" id="PS50850">
    <property type="entry name" value="MFS"/>
    <property type="match status" value="1"/>
</dbReference>
<dbReference type="FunFam" id="1.20.1720.10:FF:000012">
    <property type="entry name" value="MFS toxin efflux pump (AflT)"/>
    <property type="match status" value="1"/>
</dbReference>
<dbReference type="Pfam" id="PF07690">
    <property type="entry name" value="MFS_1"/>
    <property type="match status" value="1"/>
</dbReference>
<dbReference type="FunFam" id="1.20.1250.20:FF:000196">
    <property type="entry name" value="MFS toxin efflux pump (AflT)"/>
    <property type="match status" value="1"/>
</dbReference>
<accession>A0A9P9BLL2</accession>
<dbReference type="PANTHER" id="PTHR23501:SF201">
    <property type="entry name" value="MFS AFLATOXIN EFFLUX PUMP"/>
    <property type="match status" value="1"/>
</dbReference>
<feature type="transmembrane region" description="Helical" evidence="6">
    <location>
        <begin position="12"/>
        <end position="39"/>
    </location>
</feature>
<evidence type="ECO:0000313" key="9">
    <source>
        <dbReference type="Proteomes" id="UP000756346"/>
    </source>
</evidence>
<comment type="caution">
    <text evidence="8">The sequence shown here is derived from an EMBL/GenBank/DDBJ whole genome shotgun (WGS) entry which is preliminary data.</text>
</comment>
<feature type="transmembrane region" description="Helical" evidence="6">
    <location>
        <begin position="138"/>
        <end position="157"/>
    </location>
</feature>
<dbReference type="InterPro" id="IPR011701">
    <property type="entry name" value="MFS"/>
</dbReference>
<evidence type="ECO:0000256" key="5">
    <source>
        <dbReference type="ARBA" id="ARBA00023136"/>
    </source>
</evidence>
<dbReference type="CDD" id="cd17502">
    <property type="entry name" value="MFS_Azr1_MDR_like"/>
    <property type="match status" value="1"/>
</dbReference>
<dbReference type="AlphaFoldDB" id="A0A9P9BLL2"/>
<feature type="non-terminal residue" evidence="8">
    <location>
        <position position="1"/>
    </location>
</feature>
<evidence type="ECO:0000313" key="8">
    <source>
        <dbReference type="EMBL" id="KAH7014207.1"/>
    </source>
</evidence>
<evidence type="ECO:0000256" key="1">
    <source>
        <dbReference type="ARBA" id="ARBA00004141"/>
    </source>
</evidence>
<feature type="transmembrane region" description="Helical" evidence="6">
    <location>
        <begin position="224"/>
        <end position="242"/>
    </location>
</feature>
<reference evidence="8" key="1">
    <citation type="journal article" date="2021" name="Nat. Commun.">
        <title>Genetic determinants of endophytism in the Arabidopsis root mycobiome.</title>
        <authorList>
            <person name="Mesny F."/>
            <person name="Miyauchi S."/>
            <person name="Thiergart T."/>
            <person name="Pickel B."/>
            <person name="Atanasova L."/>
            <person name="Karlsson M."/>
            <person name="Huettel B."/>
            <person name="Barry K.W."/>
            <person name="Haridas S."/>
            <person name="Chen C."/>
            <person name="Bauer D."/>
            <person name="Andreopoulos W."/>
            <person name="Pangilinan J."/>
            <person name="LaButti K."/>
            <person name="Riley R."/>
            <person name="Lipzen A."/>
            <person name="Clum A."/>
            <person name="Drula E."/>
            <person name="Henrissat B."/>
            <person name="Kohler A."/>
            <person name="Grigoriev I.V."/>
            <person name="Martin F.M."/>
            <person name="Hacquard S."/>
        </authorList>
    </citation>
    <scope>NUCLEOTIDE SEQUENCE</scope>
    <source>
        <strain evidence="8">MPI-CAGE-CH-0230</strain>
    </source>
</reference>
<feature type="transmembrane region" description="Helical" evidence="6">
    <location>
        <begin position="489"/>
        <end position="511"/>
    </location>
</feature>
<keyword evidence="4 6" id="KW-1133">Transmembrane helix</keyword>
<feature type="transmembrane region" description="Helical" evidence="6">
    <location>
        <begin position="51"/>
        <end position="68"/>
    </location>
</feature>
<evidence type="ECO:0000256" key="2">
    <source>
        <dbReference type="ARBA" id="ARBA00022448"/>
    </source>
</evidence>
<keyword evidence="5 6" id="KW-0472">Membrane</keyword>
<feature type="domain" description="Major facilitator superfamily (MFS) profile" evidence="7">
    <location>
        <begin position="16"/>
        <end position="516"/>
    </location>
</feature>
<evidence type="ECO:0000256" key="6">
    <source>
        <dbReference type="SAM" id="Phobius"/>
    </source>
</evidence>
<gene>
    <name evidence="8" type="ORF">B0I36DRAFT_231623</name>
</gene>
<protein>
    <submittedName>
        <fullName evidence="8">Major facilitator superfamily domain-containing protein</fullName>
    </submittedName>
</protein>
<feature type="transmembrane region" description="Helical" evidence="6">
    <location>
        <begin position="419"/>
        <end position="443"/>
    </location>
</feature>
<sequence length="535" mass="56480">DAEKNYKPKSLGFWSIILGLYLTVFIIALDRLIIATAIPKITDEFHATGDIGWYGSAYMLPAACFNPVSGRVYQMYGTKVVFTLSLVLFEIGSAVCGAAPSSIAFILGRAIAGTGSAFLQSGTMLLLLPIVPLRKRPMFMAGFGIVFALASVIGPLLGGSLTDKVTWRWCFYINLPVGAFVFLAMIFFFPNDARTTPSTVASATNVPPTTRSPFIEHFLNLDPLGILCLVPSIISLILALQWGGSTDAWSSPKIVGLLVTFAVLLVAFVLVETVVNPSRAFIPMRIVTQRSIAGAMCFVFCIAGSMMAVVYYLSIWFQAVQGNSAIDSGLHTLPIVVALVVSSIAGAVATQKIGYYTPAMLLTPVLASIGAGLLSLLTPSSGEGQWLGFQVLYGLGLGMGLQAPSLVPQTVLARADVPIGVALTFFMQQLGGAVFIAVAQNIFAGEIVERLSGVSGLDPALIVGTGATDIRQVVKPEQLDLVVDAYSYGLTRCFVMAAAFSAAGMLAALCVEWRTINAKKGGKGGDGGEATVVEE</sequence>
<dbReference type="InterPro" id="IPR036259">
    <property type="entry name" value="MFS_trans_sf"/>
</dbReference>
<feature type="transmembrane region" description="Helical" evidence="6">
    <location>
        <begin position="386"/>
        <end position="407"/>
    </location>
</feature>
<dbReference type="RefSeq" id="XP_046005174.1">
    <property type="nucleotide sequence ID" value="XM_046149138.1"/>
</dbReference>
<feature type="transmembrane region" description="Helical" evidence="6">
    <location>
        <begin position="361"/>
        <end position="380"/>
    </location>
</feature>
<proteinExistence type="predicted"/>
<evidence type="ECO:0000259" key="7">
    <source>
        <dbReference type="PROSITE" id="PS50850"/>
    </source>
</evidence>
<feature type="transmembrane region" description="Helical" evidence="6">
    <location>
        <begin position="292"/>
        <end position="317"/>
    </location>
</feature>
<name>A0A9P9BLL2_9PEZI</name>
<feature type="transmembrane region" description="Helical" evidence="6">
    <location>
        <begin position="254"/>
        <end position="271"/>
    </location>
</feature>
<feature type="transmembrane region" description="Helical" evidence="6">
    <location>
        <begin position="80"/>
        <end position="100"/>
    </location>
</feature>